<organism evidence="8 9">
    <name type="scientific">Heyndrickxia acidicola</name>
    <dbReference type="NCBI Taxonomy" id="209389"/>
    <lineage>
        <taxon>Bacteria</taxon>
        <taxon>Bacillati</taxon>
        <taxon>Bacillota</taxon>
        <taxon>Bacilli</taxon>
        <taxon>Bacillales</taxon>
        <taxon>Bacillaceae</taxon>
        <taxon>Heyndrickxia</taxon>
    </lineage>
</organism>
<protein>
    <recommendedName>
        <fullName evidence="2">precorrin-2 dehydrogenase</fullName>
        <ecNumber evidence="2">1.3.1.76</ecNumber>
    </recommendedName>
</protein>
<dbReference type="InterPro" id="IPR028161">
    <property type="entry name" value="Met8-like"/>
</dbReference>
<evidence type="ECO:0000259" key="7">
    <source>
        <dbReference type="Pfam" id="PF14824"/>
    </source>
</evidence>
<evidence type="ECO:0000256" key="5">
    <source>
        <dbReference type="ARBA" id="ARBA00023244"/>
    </source>
</evidence>
<keyword evidence="5" id="KW-0627">Porphyrin biosynthesis</keyword>
<evidence type="ECO:0000313" key="8">
    <source>
        <dbReference type="EMBL" id="MED1205416.1"/>
    </source>
</evidence>
<gene>
    <name evidence="8" type="ORF">P4T90_20400</name>
</gene>
<evidence type="ECO:0000256" key="2">
    <source>
        <dbReference type="ARBA" id="ARBA00012400"/>
    </source>
</evidence>
<dbReference type="InterPro" id="IPR006367">
    <property type="entry name" value="Sirohaem_synthase_N"/>
</dbReference>
<name>A0ABU6MN59_9BACI</name>
<dbReference type="Pfam" id="PF13241">
    <property type="entry name" value="NAD_binding_7"/>
    <property type="match status" value="1"/>
</dbReference>
<comment type="caution">
    <text evidence="8">The sequence shown here is derived from an EMBL/GenBank/DDBJ whole genome shotgun (WGS) entry which is preliminary data.</text>
</comment>
<dbReference type="Gene3D" id="1.10.8.610">
    <property type="entry name" value="SirC, precorrin-2 dehydrogenase, C-terminal helical domain-like"/>
    <property type="match status" value="1"/>
</dbReference>
<evidence type="ECO:0000256" key="6">
    <source>
        <dbReference type="ARBA" id="ARBA00047561"/>
    </source>
</evidence>
<dbReference type="Gene3D" id="3.40.50.720">
    <property type="entry name" value="NAD(P)-binding Rossmann-like Domain"/>
    <property type="match status" value="1"/>
</dbReference>
<evidence type="ECO:0000256" key="1">
    <source>
        <dbReference type="ARBA" id="ARBA00005010"/>
    </source>
</evidence>
<dbReference type="InterPro" id="IPR036291">
    <property type="entry name" value="NAD(P)-bd_dom_sf"/>
</dbReference>
<evidence type="ECO:0000256" key="4">
    <source>
        <dbReference type="ARBA" id="ARBA00023027"/>
    </source>
</evidence>
<accession>A0ABU6MN59</accession>
<reference evidence="8 9" key="1">
    <citation type="submission" date="2023-03" db="EMBL/GenBank/DDBJ databases">
        <title>Bacillus Genome Sequencing.</title>
        <authorList>
            <person name="Dunlap C."/>
        </authorList>
    </citation>
    <scope>NUCLEOTIDE SEQUENCE [LARGE SCALE GENOMIC DNA]</scope>
    <source>
        <strain evidence="8 9">B-23453</strain>
    </source>
</reference>
<dbReference type="Proteomes" id="UP001341444">
    <property type="component" value="Unassembled WGS sequence"/>
</dbReference>
<dbReference type="InterPro" id="IPR028281">
    <property type="entry name" value="Sirohaem_synthase_central"/>
</dbReference>
<proteinExistence type="predicted"/>
<evidence type="ECO:0000256" key="3">
    <source>
        <dbReference type="ARBA" id="ARBA00023002"/>
    </source>
</evidence>
<dbReference type="EMBL" id="JARMAB010000032">
    <property type="protein sequence ID" value="MED1205416.1"/>
    <property type="molecule type" value="Genomic_DNA"/>
</dbReference>
<dbReference type="SUPFAM" id="SSF51735">
    <property type="entry name" value="NAD(P)-binding Rossmann-fold domains"/>
    <property type="match status" value="1"/>
</dbReference>
<dbReference type="PANTHER" id="PTHR35330:SF1">
    <property type="entry name" value="SIROHEME BIOSYNTHESIS PROTEIN MET8"/>
    <property type="match status" value="1"/>
</dbReference>
<keyword evidence="9" id="KW-1185">Reference proteome</keyword>
<evidence type="ECO:0000313" key="9">
    <source>
        <dbReference type="Proteomes" id="UP001341444"/>
    </source>
</evidence>
<dbReference type="Pfam" id="PF22440">
    <property type="entry name" value="SirC_C"/>
    <property type="match status" value="1"/>
</dbReference>
<dbReference type="NCBIfam" id="TIGR01470">
    <property type="entry name" value="cysG_Nterm"/>
    <property type="match status" value="1"/>
</dbReference>
<dbReference type="PANTHER" id="PTHR35330">
    <property type="entry name" value="SIROHEME BIOSYNTHESIS PROTEIN MET8"/>
    <property type="match status" value="1"/>
</dbReference>
<dbReference type="RefSeq" id="WP_066263070.1">
    <property type="nucleotide sequence ID" value="NZ_JARMAB010000032.1"/>
</dbReference>
<keyword evidence="3" id="KW-0560">Oxidoreductase</keyword>
<dbReference type="SUPFAM" id="SSF75615">
    <property type="entry name" value="Siroheme synthase middle domains-like"/>
    <property type="match status" value="1"/>
</dbReference>
<comment type="catalytic activity">
    <reaction evidence="6">
        <text>precorrin-2 + NAD(+) = sirohydrochlorin + NADH + 2 H(+)</text>
        <dbReference type="Rhea" id="RHEA:15613"/>
        <dbReference type="ChEBI" id="CHEBI:15378"/>
        <dbReference type="ChEBI" id="CHEBI:57540"/>
        <dbReference type="ChEBI" id="CHEBI:57945"/>
        <dbReference type="ChEBI" id="CHEBI:58351"/>
        <dbReference type="ChEBI" id="CHEBI:58827"/>
        <dbReference type="EC" id="1.3.1.76"/>
    </reaction>
</comment>
<comment type="pathway">
    <text evidence="1">Porphyrin-containing compound metabolism; siroheme biosynthesis; sirohydrochlorin from precorrin-2: step 1/1.</text>
</comment>
<dbReference type="EC" id="1.3.1.76" evidence="2"/>
<keyword evidence="4" id="KW-0520">NAD</keyword>
<dbReference type="Pfam" id="PF14824">
    <property type="entry name" value="Sirohm_synth_M"/>
    <property type="match status" value="1"/>
</dbReference>
<feature type="domain" description="Siroheme synthase central" evidence="7">
    <location>
        <begin position="118"/>
        <end position="144"/>
    </location>
</feature>
<dbReference type="InterPro" id="IPR042518">
    <property type="entry name" value="SirC_C"/>
</dbReference>
<dbReference type="NCBIfam" id="NF005222">
    <property type="entry name" value="PRK06718.1"/>
    <property type="match status" value="1"/>
</dbReference>
<sequence>MGSIPIMMDFQNKEIVIVGGGEIAKRRLKLFTNTGAQITIVSPKLLPELQEMQQRKLFNWKKKKYQAEDAVNAQFIIIATNNPFVNQYVRESAPKSAFVNHTESAERGNFHFPASFQRGRLTVSVSTGGASPYLAAKIKNQVEKTFDEQYGVYVDFLYECRQLLKKTTISSAEKTILLKEILKDDYKSIEKQKEILAKILTLQKEP</sequence>